<dbReference type="SUPFAM" id="SSF55874">
    <property type="entry name" value="ATPase domain of HSP90 chaperone/DNA topoisomerase II/histidine kinase"/>
    <property type="match status" value="1"/>
</dbReference>
<dbReference type="AlphaFoldDB" id="A0A3A4BXB2"/>
<keyword evidence="5" id="KW-0547">Nucleotide-binding</keyword>
<dbReference type="InterPro" id="IPR011712">
    <property type="entry name" value="Sig_transdc_His_kin_sub3_dim/P"/>
</dbReference>
<evidence type="ECO:0000256" key="5">
    <source>
        <dbReference type="ARBA" id="ARBA00022741"/>
    </source>
</evidence>
<feature type="transmembrane region" description="Helical" evidence="10">
    <location>
        <begin position="52"/>
        <end position="72"/>
    </location>
</feature>
<dbReference type="InterPro" id="IPR005467">
    <property type="entry name" value="His_kinase_dom"/>
</dbReference>
<feature type="transmembrane region" description="Helical" evidence="10">
    <location>
        <begin position="117"/>
        <end position="138"/>
    </location>
</feature>
<feature type="region of interest" description="Disordered" evidence="9">
    <location>
        <begin position="324"/>
        <end position="344"/>
    </location>
</feature>
<keyword evidence="10" id="KW-1133">Transmembrane helix</keyword>
<dbReference type="InterPro" id="IPR050482">
    <property type="entry name" value="Sensor_HK_TwoCompSys"/>
</dbReference>
<evidence type="ECO:0000256" key="2">
    <source>
        <dbReference type="ARBA" id="ARBA00012438"/>
    </source>
</evidence>
<protein>
    <recommendedName>
        <fullName evidence="2">histidine kinase</fullName>
        <ecNumber evidence="2">2.7.13.3</ecNumber>
    </recommendedName>
</protein>
<dbReference type="Proteomes" id="UP000265768">
    <property type="component" value="Unassembled WGS sequence"/>
</dbReference>
<reference evidence="12 13" key="1">
    <citation type="submission" date="2018-09" db="EMBL/GenBank/DDBJ databases">
        <title>YIM 75507 draft genome.</title>
        <authorList>
            <person name="Tang S."/>
            <person name="Feng Y."/>
        </authorList>
    </citation>
    <scope>NUCLEOTIDE SEQUENCE [LARGE SCALE GENOMIC DNA]</scope>
    <source>
        <strain evidence="12 13">YIM 75507</strain>
    </source>
</reference>
<evidence type="ECO:0000256" key="8">
    <source>
        <dbReference type="ARBA" id="ARBA00023012"/>
    </source>
</evidence>
<evidence type="ECO:0000256" key="9">
    <source>
        <dbReference type="SAM" id="MobiDB-lite"/>
    </source>
</evidence>
<dbReference type="CDD" id="cd16917">
    <property type="entry name" value="HATPase_UhpB-NarQ-NarX-like"/>
    <property type="match status" value="1"/>
</dbReference>
<keyword evidence="13" id="KW-1185">Reference proteome</keyword>
<dbReference type="Pfam" id="PF07730">
    <property type="entry name" value="HisKA_3"/>
    <property type="match status" value="1"/>
</dbReference>
<accession>A0A3A4BXB2</accession>
<evidence type="ECO:0000256" key="7">
    <source>
        <dbReference type="ARBA" id="ARBA00022840"/>
    </source>
</evidence>
<dbReference type="Pfam" id="PF23539">
    <property type="entry name" value="DUF7134"/>
    <property type="match status" value="1"/>
</dbReference>
<dbReference type="InterPro" id="IPR036890">
    <property type="entry name" value="HATPase_C_sf"/>
</dbReference>
<evidence type="ECO:0000256" key="6">
    <source>
        <dbReference type="ARBA" id="ARBA00022777"/>
    </source>
</evidence>
<comment type="caution">
    <text evidence="12">The sequence shown here is derived from an EMBL/GenBank/DDBJ whole genome shotgun (WGS) entry which is preliminary data.</text>
</comment>
<evidence type="ECO:0000256" key="10">
    <source>
        <dbReference type="SAM" id="Phobius"/>
    </source>
</evidence>
<dbReference type="GO" id="GO:0005524">
    <property type="term" value="F:ATP binding"/>
    <property type="evidence" value="ECO:0007669"/>
    <property type="project" value="UniProtKB-KW"/>
</dbReference>
<dbReference type="InterPro" id="IPR055558">
    <property type="entry name" value="DUF7134"/>
</dbReference>
<dbReference type="SMART" id="SM00387">
    <property type="entry name" value="HATPase_c"/>
    <property type="match status" value="1"/>
</dbReference>
<keyword evidence="8" id="KW-0902">Two-component regulatory system</keyword>
<dbReference type="EC" id="2.7.13.3" evidence="2"/>
<keyword evidence="10" id="KW-0812">Transmembrane</keyword>
<dbReference type="InterPro" id="IPR003594">
    <property type="entry name" value="HATPase_dom"/>
</dbReference>
<sequence length="383" mass="40134">MLDACLGAVVSLVVAVAITADVGGERGPDLGAYLFAAGLGLLMLVRRQHPVLALVATTVGLCGYYIADYPPIGLAVPVAAALYSAAEHGRPVLATAVAAFLLVASSFFRLREGEQLAYLLGYELPWSVAIMAGAVALGDGVRSRRIRNEQQRERERDLLEASRREAARRIEEERLGLARDLHDVLAHTTTIITLQADVAREALDDHDVAAARAALEVIRTAGGQATGELRSTLALLRRPAEETPRAPTGGLEHLGRLAAATTAGGLPAAVHVHGEPAPVPTVVGVTAYRIAQEALTNAVRHAAGATRVDVHVTYRPESVEISVRDDGRGTAGDGHGDGRGHGLTGMRERAELIGGTLTTRTSATGFEVSATLPLRGSPEPGRA</sequence>
<keyword evidence="4" id="KW-0808">Transferase</keyword>
<dbReference type="GO" id="GO:0000155">
    <property type="term" value="F:phosphorelay sensor kinase activity"/>
    <property type="evidence" value="ECO:0007669"/>
    <property type="project" value="InterPro"/>
</dbReference>
<dbReference type="GO" id="GO:0046983">
    <property type="term" value="F:protein dimerization activity"/>
    <property type="evidence" value="ECO:0007669"/>
    <property type="project" value="InterPro"/>
</dbReference>
<dbReference type="PANTHER" id="PTHR24421:SF10">
    <property type="entry name" value="NITRATE_NITRITE SENSOR PROTEIN NARQ"/>
    <property type="match status" value="1"/>
</dbReference>
<dbReference type="PROSITE" id="PS50109">
    <property type="entry name" value="HIS_KIN"/>
    <property type="match status" value="1"/>
</dbReference>
<feature type="transmembrane region" description="Helical" evidence="10">
    <location>
        <begin position="30"/>
        <end position="45"/>
    </location>
</feature>
<keyword evidence="10" id="KW-0472">Membrane</keyword>
<feature type="domain" description="Histidine kinase" evidence="11">
    <location>
        <begin position="289"/>
        <end position="376"/>
    </location>
</feature>
<keyword evidence="3" id="KW-0597">Phosphoprotein</keyword>
<evidence type="ECO:0000256" key="1">
    <source>
        <dbReference type="ARBA" id="ARBA00000085"/>
    </source>
</evidence>
<dbReference type="Gene3D" id="3.30.565.10">
    <property type="entry name" value="Histidine kinase-like ATPase, C-terminal domain"/>
    <property type="match status" value="1"/>
</dbReference>
<proteinExistence type="predicted"/>
<dbReference type="GO" id="GO:0016020">
    <property type="term" value="C:membrane"/>
    <property type="evidence" value="ECO:0007669"/>
    <property type="project" value="InterPro"/>
</dbReference>
<organism evidence="12 13">
    <name type="scientific">Bailinhaonella thermotolerans</name>
    <dbReference type="NCBI Taxonomy" id="1070861"/>
    <lineage>
        <taxon>Bacteria</taxon>
        <taxon>Bacillati</taxon>
        <taxon>Actinomycetota</taxon>
        <taxon>Actinomycetes</taxon>
        <taxon>Streptosporangiales</taxon>
        <taxon>Streptosporangiaceae</taxon>
        <taxon>Bailinhaonella</taxon>
    </lineage>
</organism>
<keyword evidence="6 12" id="KW-0418">Kinase</keyword>
<evidence type="ECO:0000313" key="13">
    <source>
        <dbReference type="Proteomes" id="UP000265768"/>
    </source>
</evidence>
<comment type="catalytic activity">
    <reaction evidence="1">
        <text>ATP + protein L-histidine = ADP + protein N-phospho-L-histidine.</text>
        <dbReference type="EC" id="2.7.13.3"/>
    </reaction>
</comment>
<evidence type="ECO:0000313" key="12">
    <source>
        <dbReference type="EMBL" id="RJL36198.1"/>
    </source>
</evidence>
<keyword evidence="7" id="KW-0067">ATP-binding</keyword>
<feature type="transmembrane region" description="Helical" evidence="10">
    <location>
        <begin position="92"/>
        <end position="110"/>
    </location>
</feature>
<dbReference type="OrthoDB" id="227596at2"/>
<gene>
    <name evidence="12" type="ORF">D5H75_01775</name>
</gene>
<dbReference type="PANTHER" id="PTHR24421">
    <property type="entry name" value="NITRATE/NITRITE SENSOR PROTEIN NARX-RELATED"/>
    <property type="match status" value="1"/>
</dbReference>
<evidence type="ECO:0000256" key="3">
    <source>
        <dbReference type="ARBA" id="ARBA00022553"/>
    </source>
</evidence>
<name>A0A3A4BXB2_9ACTN</name>
<evidence type="ECO:0000259" key="11">
    <source>
        <dbReference type="PROSITE" id="PS50109"/>
    </source>
</evidence>
<evidence type="ECO:0000256" key="4">
    <source>
        <dbReference type="ARBA" id="ARBA00022679"/>
    </source>
</evidence>
<dbReference type="Pfam" id="PF02518">
    <property type="entry name" value="HATPase_c"/>
    <property type="match status" value="1"/>
</dbReference>
<dbReference type="EMBL" id="QZEY01000001">
    <property type="protein sequence ID" value="RJL36198.1"/>
    <property type="molecule type" value="Genomic_DNA"/>
</dbReference>
<dbReference type="Gene3D" id="1.20.5.1930">
    <property type="match status" value="1"/>
</dbReference>